<dbReference type="GO" id="GO:0004553">
    <property type="term" value="F:hydrolase activity, hydrolyzing O-glycosyl compounds"/>
    <property type="evidence" value="ECO:0007669"/>
    <property type="project" value="InterPro"/>
</dbReference>
<dbReference type="SUPFAM" id="SSF49785">
    <property type="entry name" value="Galactose-binding domain-like"/>
    <property type="match status" value="3"/>
</dbReference>
<gene>
    <name evidence="3" type="ORF">B1199_16210</name>
</gene>
<reference evidence="3 4" key="1">
    <citation type="submission" date="2017-02" db="EMBL/GenBank/DDBJ databases">
        <title>Pseudoalteromonas ulvae TC14 Genome.</title>
        <authorList>
            <person name="Molmeret M."/>
        </authorList>
    </citation>
    <scope>NUCLEOTIDE SEQUENCE [LARGE SCALE GENOMIC DNA]</scope>
    <source>
        <strain evidence="3">TC14</strain>
    </source>
</reference>
<keyword evidence="4" id="KW-1185">Reference proteome</keyword>
<dbReference type="PANTHER" id="PTHR10963:SF55">
    <property type="entry name" value="GLYCOSIDE HYDROLASE FAMILY 16 PROTEIN"/>
    <property type="match status" value="1"/>
</dbReference>
<dbReference type="PANTHER" id="PTHR10963">
    <property type="entry name" value="GLYCOSYL HYDROLASE-RELATED"/>
    <property type="match status" value="1"/>
</dbReference>
<organism evidence="3 4">
    <name type="scientific">Pseudoalteromonas ulvae</name>
    <dbReference type="NCBI Taxonomy" id="107327"/>
    <lineage>
        <taxon>Bacteria</taxon>
        <taxon>Pseudomonadati</taxon>
        <taxon>Pseudomonadota</taxon>
        <taxon>Gammaproteobacteria</taxon>
        <taxon>Alteromonadales</taxon>
        <taxon>Pseudoalteromonadaceae</taxon>
        <taxon>Pseudoalteromonas</taxon>
    </lineage>
</organism>
<protein>
    <submittedName>
        <fullName evidence="3">Glycosyl hydrolase family 16</fullName>
    </submittedName>
</protein>
<evidence type="ECO:0000256" key="1">
    <source>
        <dbReference type="ARBA" id="ARBA00006865"/>
    </source>
</evidence>
<dbReference type="OrthoDB" id="9809583at2"/>
<keyword evidence="3" id="KW-0378">Hydrolase</keyword>
<evidence type="ECO:0000313" key="3">
    <source>
        <dbReference type="EMBL" id="OUL56908.1"/>
    </source>
</evidence>
<dbReference type="Proteomes" id="UP000194841">
    <property type="component" value="Unassembled WGS sequence"/>
</dbReference>
<evidence type="ECO:0000313" key="4">
    <source>
        <dbReference type="Proteomes" id="UP000194841"/>
    </source>
</evidence>
<comment type="similarity">
    <text evidence="1">Belongs to the glycosyl hydrolase 16 family.</text>
</comment>
<dbReference type="InterPro" id="IPR008979">
    <property type="entry name" value="Galactose-bd-like_sf"/>
</dbReference>
<dbReference type="Gene3D" id="2.60.120.430">
    <property type="entry name" value="Galactose-binding lectin"/>
    <property type="match status" value="3"/>
</dbReference>
<dbReference type="InterPro" id="IPR013320">
    <property type="entry name" value="ConA-like_dom_sf"/>
</dbReference>
<dbReference type="SUPFAM" id="SSF49899">
    <property type="entry name" value="Concanavalin A-like lectins/glucanases"/>
    <property type="match status" value="1"/>
</dbReference>
<feature type="domain" description="GH16" evidence="2">
    <location>
        <begin position="43"/>
        <end position="329"/>
    </location>
</feature>
<dbReference type="RefSeq" id="WP_086745163.1">
    <property type="nucleotide sequence ID" value="NZ_MWPV01000005.1"/>
</dbReference>
<dbReference type="InterPro" id="IPR050546">
    <property type="entry name" value="Glycosyl_Hydrlase_16"/>
</dbReference>
<dbReference type="Gene3D" id="2.60.120.200">
    <property type="match status" value="1"/>
</dbReference>
<accession>A0A244CMX7</accession>
<dbReference type="InterPro" id="IPR000757">
    <property type="entry name" value="Beta-glucanase-like"/>
</dbReference>
<proteinExistence type="inferred from homology"/>
<comment type="caution">
    <text evidence="3">The sequence shown here is derived from an EMBL/GenBank/DDBJ whole genome shotgun (WGS) entry which is preliminary data.</text>
</comment>
<dbReference type="GO" id="GO:0005975">
    <property type="term" value="P:carbohydrate metabolic process"/>
    <property type="evidence" value="ECO:0007669"/>
    <property type="project" value="InterPro"/>
</dbReference>
<evidence type="ECO:0000259" key="2">
    <source>
        <dbReference type="PROSITE" id="PS51762"/>
    </source>
</evidence>
<dbReference type="AlphaFoldDB" id="A0A244CMX7"/>
<dbReference type="PROSITE" id="PS51762">
    <property type="entry name" value="GH16_2"/>
    <property type="match status" value="1"/>
</dbReference>
<sequence>MNKPAIHLTQVAALLSTAMLSGCGGSAKTSTDLTKVDPAQPVSSWQMVWNDEFETSNIDTKKWSHEINCDGGGNNEAQCYTDNDENSFIADGILNIVAKPAEDGSAKPYTSARLNSRYKADFKYGRFEISAKLPSGQGSWPAFWMMPTDEVYGGWPRSGEIDIVEAVNLKAATAEGGTESNVHGTLHYGREWPNNASSGKSYQLPDSINPADDFHTYAIEWQEGEIRWYVDNYLYATQRKSTVRYNSKDEAVGLAHKGWFTEYFDQTSGELKTYWTDAPYDQKFYMILNFAVGGNWPENVNELGIDASAFENGQTFAIDYVRVYECSIDVNTGKGCETVRAGYDKLDDALVEGAAPVPAPPSTGIAQNLTIFDGAVNPNWPAWDCCGGSTPSVVNDAEKGDVMRFTVGEQPTVNGFISRGEFITDPEGKASPFDASPIIDNGSISFAVKVVSAPSNPDSTWLMKVESIGGATAIEIPLSTSTEASTPITGQWQTYTFPLQALADLGLDISSIDVIMIFPAWGTGSGAEYLVDDVQISQPVSSPKLVLFENEVNPDWPLWDCCGGSTPTEEMDDAEHGLVAEFVIGAQPTVMGFITRSANGGADKPFDASAIIDNGVLQFDLKVVNAPSNPDSTWLIKLESDNGATAVEWPITNSVEGVIPVSGQWQTHSFKVSELAAAGLDISAIDVIMIFPAWGTGEGAVYRVDNAKILDPDANATSGLTLFKDTVANQWSIWDCCGGSTPTEEQDDDAHGMVAEYKIGAQPTVMGFFAQDGIYHDASADLATGVVRFEMKVVDAPSNPDAVWTFKIESGDASTAVELPLAASSEGEAVKNGVWQTYTFTLQSLYDAGLDISAIDVVMVFPSWGAGEGAVYRIDNAIIATP</sequence>
<dbReference type="Pfam" id="PF00722">
    <property type="entry name" value="Glyco_hydro_16"/>
    <property type="match status" value="1"/>
</dbReference>
<dbReference type="EMBL" id="MWPV01000005">
    <property type="protein sequence ID" value="OUL56908.1"/>
    <property type="molecule type" value="Genomic_DNA"/>
</dbReference>
<name>A0A244CMX7_PSEDV</name>
<dbReference type="PROSITE" id="PS51257">
    <property type="entry name" value="PROKAR_LIPOPROTEIN"/>
    <property type="match status" value="1"/>
</dbReference>
<dbReference type="CDD" id="cd08023">
    <property type="entry name" value="GH16_laminarinase_like"/>
    <property type="match status" value="1"/>
</dbReference>